<protein>
    <recommendedName>
        <fullName evidence="4">DUF3995 domain-containing protein</fullName>
    </recommendedName>
</protein>
<dbReference type="InterPro" id="IPR025058">
    <property type="entry name" value="DUF3995"/>
</dbReference>
<reference evidence="2 3" key="1">
    <citation type="submission" date="2021-01" db="EMBL/GenBank/DDBJ databases">
        <title>Whole genome shotgun sequence of Planotetraspora mira NBRC 15435.</title>
        <authorList>
            <person name="Komaki H."/>
            <person name="Tamura T."/>
        </authorList>
    </citation>
    <scope>NUCLEOTIDE SEQUENCE [LARGE SCALE GENOMIC DNA]</scope>
    <source>
        <strain evidence="2 3">NBRC 15435</strain>
    </source>
</reference>
<evidence type="ECO:0008006" key="4">
    <source>
        <dbReference type="Google" id="ProtNLM"/>
    </source>
</evidence>
<sequence length="142" mass="14827">MRIHELAAIVVAAILGVDALVHVYWMTGRTWPARDTRTLSQMVLNFEVPFTPRVLAPIVLILVAGATAVLAKAGQVGDWVPGWIASAGAAAVAVGALLRGGAGIVWALGIGADRNSAFYRLNLTAYTPMCLILCGAATIVAF</sequence>
<evidence type="ECO:0000313" key="2">
    <source>
        <dbReference type="EMBL" id="GII30462.1"/>
    </source>
</evidence>
<feature type="transmembrane region" description="Helical" evidence="1">
    <location>
        <begin position="6"/>
        <end position="27"/>
    </location>
</feature>
<evidence type="ECO:0000313" key="3">
    <source>
        <dbReference type="Proteomes" id="UP000650628"/>
    </source>
</evidence>
<dbReference type="Proteomes" id="UP000650628">
    <property type="component" value="Unassembled WGS sequence"/>
</dbReference>
<keyword evidence="1" id="KW-0812">Transmembrane</keyword>
<comment type="caution">
    <text evidence="2">The sequence shown here is derived from an EMBL/GenBank/DDBJ whole genome shotgun (WGS) entry which is preliminary data.</text>
</comment>
<feature type="transmembrane region" description="Helical" evidence="1">
    <location>
        <begin position="48"/>
        <end position="71"/>
    </location>
</feature>
<proteinExistence type="predicted"/>
<dbReference type="Pfam" id="PF13160">
    <property type="entry name" value="DUF3995"/>
    <property type="match status" value="1"/>
</dbReference>
<keyword evidence="1" id="KW-0472">Membrane</keyword>
<dbReference type="EMBL" id="BOOO01000019">
    <property type="protein sequence ID" value="GII30462.1"/>
    <property type="molecule type" value="Genomic_DNA"/>
</dbReference>
<keyword evidence="1" id="KW-1133">Transmembrane helix</keyword>
<organism evidence="2 3">
    <name type="scientific">Planotetraspora mira</name>
    <dbReference type="NCBI Taxonomy" id="58121"/>
    <lineage>
        <taxon>Bacteria</taxon>
        <taxon>Bacillati</taxon>
        <taxon>Actinomycetota</taxon>
        <taxon>Actinomycetes</taxon>
        <taxon>Streptosporangiales</taxon>
        <taxon>Streptosporangiaceae</taxon>
        <taxon>Planotetraspora</taxon>
    </lineage>
</organism>
<name>A0A8J3TSC8_9ACTN</name>
<evidence type="ECO:0000256" key="1">
    <source>
        <dbReference type="SAM" id="Phobius"/>
    </source>
</evidence>
<feature type="transmembrane region" description="Helical" evidence="1">
    <location>
        <begin position="83"/>
        <end position="109"/>
    </location>
</feature>
<keyword evidence="3" id="KW-1185">Reference proteome</keyword>
<dbReference type="AlphaFoldDB" id="A0A8J3TSC8"/>
<gene>
    <name evidence="2" type="ORF">Pmi06nite_39040</name>
</gene>
<feature type="transmembrane region" description="Helical" evidence="1">
    <location>
        <begin position="121"/>
        <end position="141"/>
    </location>
</feature>
<dbReference type="RefSeq" id="WP_203954419.1">
    <property type="nucleotide sequence ID" value="NZ_BOOO01000019.1"/>
</dbReference>
<accession>A0A8J3TSC8</accession>